<sequence>MEIYLVGGAVRDQLLDYPVYDKDWVVVGSSPDEMISLGYKPVGNDFPVFIHPETGEEYALARTERKSGKGYTGFQYHASPDVTLEEDLSRRDLTINAMAQSSNGHIVDPFDGQKDLEARILRHVSSAFSEDPLRVLRVARFAARYAHLGFSVAPETLALMQQIAATDELAHLTRERIWAETERAIGEQSPLTFFRLLNQADATQTLFPELLPLGKLNEAKQLETHFTPDTTTTVRFAALVYLCFATIDNPAEQLTHFCQGLRCPNGFRDLSLQVLHSTDKLLNWAHTSADERLNVYLKSDLLRRPERLSPLLEACSLLAQTFKNKTLDTQFYVNLQTELKTIQPADIIQAGFKGAAIGEEIKRRQLALCTT</sequence>
<evidence type="ECO:0000259" key="13">
    <source>
        <dbReference type="Pfam" id="PF12627"/>
    </source>
</evidence>
<dbReference type="InterPro" id="IPR043519">
    <property type="entry name" value="NT_sf"/>
</dbReference>
<keyword evidence="6 11" id="KW-0547">Nucleotide-binding</keyword>
<keyword evidence="3 11" id="KW-0819">tRNA processing</keyword>
<evidence type="ECO:0000256" key="5">
    <source>
        <dbReference type="ARBA" id="ARBA00022723"/>
    </source>
</evidence>
<evidence type="ECO:0000256" key="8">
    <source>
        <dbReference type="ARBA" id="ARBA00022840"/>
    </source>
</evidence>
<feature type="binding site" evidence="11">
    <location>
        <position position="91"/>
    </location>
    <ligand>
        <name>ATP</name>
        <dbReference type="ChEBI" id="CHEBI:30616"/>
    </ligand>
</feature>
<keyword evidence="2 11" id="KW-0808">Transferase</keyword>
<dbReference type="GO" id="GO:0005524">
    <property type="term" value="F:ATP binding"/>
    <property type="evidence" value="ECO:0007669"/>
    <property type="project" value="UniProtKB-UniRule"/>
</dbReference>
<comment type="cofactor">
    <cofactor evidence="1 11">
        <name>Mg(2+)</name>
        <dbReference type="ChEBI" id="CHEBI:18420"/>
    </cofactor>
</comment>
<evidence type="ECO:0000256" key="4">
    <source>
        <dbReference type="ARBA" id="ARBA00022695"/>
    </source>
</evidence>
<keyword evidence="8 11" id="KW-0067">ATP-binding</keyword>
<comment type="miscellaneous">
    <text evidence="11">A single active site specifically recognizes both ATP and CTP and is responsible for their addition.</text>
</comment>
<comment type="similarity">
    <text evidence="11">Belongs to the tRNA nucleotidyltransferase/poly(A) polymerase family. Bacterial CCA-adding enzyme type 2 subfamily.</text>
</comment>
<dbReference type="InterPro" id="IPR032828">
    <property type="entry name" value="PolyA_RNA-bd"/>
</dbReference>
<evidence type="ECO:0000256" key="9">
    <source>
        <dbReference type="ARBA" id="ARBA00022842"/>
    </source>
</evidence>
<dbReference type="InterPro" id="IPR002646">
    <property type="entry name" value="PolA_pol_head_dom"/>
</dbReference>
<dbReference type="SUPFAM" id="SSF81891">
    <property type="entry name" value="Poly A polymerase C-terminal region-like"/>
    <property type="match status" value="1"/>
</dbReference>
<dbReference type="EC" id="2.7.7.72" evidence="11"/>
<dbReference type="OrthoDB" id="9805698at2"/>
<dbReference type="Gene3D" id="1.10.3090.10">
    <property type="entry name" value="cca-adding enzyme, domain 2"/>
    <property type="match status" value="1"/>
</dbReference>
<dbReference type="PANTHER" id="PTHR47545:SF1">
    <property type="entry name" value="MULTIFUNCTIONAL CCA PROTEIN"/>
    <property type="match status" value="1"/>
</dbReference>
<organism evidence="14 15">
    <name type="scientific">Neptunomonas concharum</name>
    <dbReference type="NCBI Taxonomy" id="1031538"/>
    <lineage>
        <taxon>Bacteria</taxon>
        <taxon>Pseudomonadati</taxon>
        <taxon>Pseudomonadota</taxon>
        <taxon>Gammaproteobacteria</taxon>
        <taxon>Oceanospirillales</taxon>
        <taxon>Oceanospirillaceae</taxon>
        <taxon>Neptunomonas</taxon>
    </lineage>
</organism>
<evidence type="ECO:0000256" key="11">
    <source>
        <dbReference type="HAMAP-Rule" id="MF_01262"/>
    </source>
</evidence>
<evidence type="ECO:0000313" key="15">
    <source>
        <dbReference type="Proteomes" id="UP000324760"/>
    </source>
</evidence>
<dbReference type="CDD" id="cd05398">
    <property type="entry name" value="NT_ClassII-CCAase"/>
    <property type="match status" value="1"/>
</dbReference>
<feature type="binding site" evidence="11">
    <location>
        <position position="140"/>
    </location>
    <ligand>
        <name>CTP</name>
        <dbReference type="ChEBI" id="CHEBI:37563"/>
    </ligand>
</feature>
<evidence type="ECO:0000313" key="14">
    <source>
        <dbReference type="EMBL" id="QEQ95892.1"/>
    </source>
</evidence>
<feature type="binding site" evidence="11">
    <location>
        <position position="137"/>
    </location>
    <ligand>
        <name>ATP</name>
        <dbReference type="ChEBI" id="CHEBI:30616"/>
    </ligand>
</feature>
<evidence type="ECO:0000256" key="1">
    <source>
        <dbReference type="ARBA" id="ARBA00001946"/>
    </source>
</evidence>
<evidence type="ECO:0000256" key="6">
    <source>
        <dbReference type="ARBA" id="ARBA00022741"/>
    </source>
</evidence>
<dbReference type="PIRSF" id="PIRSF000813">
    <property type="entry name" value="CCA_bact"/>
    <property type="match status" value="1"/>
</dbReference>
<accession>A0A5P1R9C2</accession>
<feature type="binding site" evidence="11">
    <location>
        <position position="8"/>
    </location>
    <ligand>
        <name>ATP</name>
        <dbReference type="ChEBI" id="CHEBI:30616"/>
    </ligand>
</feature>
<dbReference type="HAMAP" id="MF_01262">
    <property type="entry name" value="CCA_bact_type2"/>
    <property type="match status" value="1"/>
</dbReference>
<dbReference type="GO" id="GO:0004810">
    <property type="term" value="F:CCA tRNA nucleotidyltransferase activity"/>
    <property type="evidence" value="ECO:0007669"/>
    <property type="project" value="UniProtKB-UniRule"/>
</dbReference>
<proteinExistence type="inferred from homology"/>
<protein>
    <recommendedName>
        <fullName evidence="11">CCA-adding enzyme</fullName>
        <ecNumber evidence="11">2.7.7.72</ecNumber>
    </recommendedName>
    <alternativeName>
        <fullName evidence="11">CCA tRNA nucleotidyltransferase</fullName>
    </alternativeName>
    <alternativeName>
        <fullName evidence="11">tRNA CCA-pyrophosphorylase</fullName>
    </alternativeName>
    <alternativeName>
        <fullName evidence="11">tRNA adenylyl-/cytidylyl- transferase</fullName>
    </alternativeName>
    <alternativeName>
        <fullName evidence="11">tRNA nucleotidyltransferase</fullName>
    </alternativeName>
    <alternativeName>
        <fullName evidence="11">tRNA-NT</fullName>
    </alternativeName>
</protein>
<evidence type="ECO:0000256" key="3">
    <source>
        <dbReference type="ARBA" id="ARBA00022694"/>
    </source>
</evidence>
<evidence type="ECO:0000256" key="7">
    <source>
        <dbReference type="ARBA" id="ARBA00022800"/>
    </source>
</evidence>
<comment type="catalytic activity">
    <reaction evidence="11">
        <text>a tRNA with a 3' CCA end + 2 CTP + ATP = a tRNA with a 3' CCACCA end + 3 diphosphate</text>
        <dbReference type="Rhea" id="RHEA:76235"/>
        <dbReference type="Rhea" id="RHEA-COMP:10468"/>
        <dbReference type="Rhea" id="RHEA-COMP:18655"/>
        <dbReference type="ChEBI" id="CHEBI:30616"/>
        <dbReference type="ChEBI" id="CHEBI:33019"/>
        <dbReference type="ChEBI" id="CHEBI:37563"/>
        <dbReference type="ChEBI" id="CHEBI:83071"/>
        <dbReference type="ChEBI" id="CHEBI:195187"/>
    </reaction>
</comment>
<comment type="catalytic activity">
    <reaction evidence="11">
        <text>a tRNA precursor + 2 CTP + ATP = a tRNA with a 3' CCA end + 3 diphosphate</text>
        <dbReference type="Rhea" id="RHEA:14433"/>
        <dbReference type="Rhea" id="RHEA-COMP:10465"/>
        <dbReference type="Rhea" id="RHEA-COMP:10468"/>
        <dbReference type="ChEBI" id="CHEBI:30616"/>
        <dbReference type="ChEBI" id="CHEBI:33019"/>
        <dbReference type="ChEBI" id="CHEBI:37563"/>
        <dbReference type="ChEBI" id="CHEBI:74896"/>
        <dbReference type="ChEBI" id="CHEBI:83071"/>
        <dbReference type="EC" id="2.7.7.72"/>
    </reaction>
</comment>
<dbReference type="Gene3D" id="3.30.460.10">
    <property type="entry name" value="Beta Polymerase, domain 2"/>
    <property type="match status" value="1"/>
</dbReference>
<dbReference type="Pfam" id="PF12627">
    <property type="entry name" value="PolyA_pol_RNAbd"/>
    <property type="match status" value="1"/>
</dbReference>
<dbReference type="GO" id="GO:0000287">
    <property type="term" value="F:magnesium ion binding"/>
    <property type="evidence" value="ECO:0007669"/>
    <property type="project" value="UniProtKB-UniRule"/>
</dbReference>
<feature type="binding site" evidence="11">
    <location>
        <position position="8"/>
    </location>
    <ligand>
        <name>CTP</name>
        <dbReference type="ChEBI" id="CHEBI:37563"/>
    </ligand>
</feature>
<keyword evidence="15" id="KW-1185">Reference proteome</keyword>
<dbReference type="AlphaFoldDB" id="A0A5P1R9C2"/>
<keyword evidence="10 11" id="KW-0694">RNA-binding</keyword>
<dbReference type="GO" id="GO:0042245">
    <property type="term" value="P:RNA repair"/>
    <property type="evidence" value="ECO:0007669"/>
    <property type="project" value="UniProtKB-KW"/>
</dbReference>
<dbReference type="InterPro" id="IPR012006">
    <property type="entry name" value="CCA_bact"/>
</dbReference>
<dbReference type="Proteomes" id="UP000324760">
    <property type="component" value="Chromosome"/>
</dbReference>
<feature type="binding site" evidence="11">
    <location>
        <position position="140"/>
    </location>
    <ligand>
        <name>ATP</name>
        <dbReference type="ChEBI" id="CHEBI:30616"/>
    </ligand>
</feature>
<dbReference type="PANTHER" id="PTHR47545">
    <property type="entry name" value="MULTIFUNCTIONAL CCA PROTEIN"/>
    <property type="match status" value="1"/>
</dbReference>
<feature type="binding site" evidence="11">
    <location>
        <position position="21"/>
    </location>
    <ligand>
        <name>Mg(2+)</name>
        <dbReference type="ChEBI" id="CHEBI:18420"/>
    </ligand>
</feature>
<dbReference type="SUPFAM" id="SSF81301">
    <property type="entry name" value="Nucleotidyltransferase"/>
    <property type="match status" value="1"/>
</dbReference>
<dbReference type="RefSeq" id="WP_138986596.1">
    <property type="nucleotide sequence ID" value="NZ_CP043869.1"/>
</dbReference>
<gene>
    <name evidence="11" type="primary">cca</name>
    <name evidence="14" type="ORF">F0U83_03770</name>
</gene>
<evidence type="ECO:0000256" key="2">
    <source>
        <dbReference type="ARBA" id="ARBA00022679"/>
    </source>
</evidence>
<dbReference type="EMBL" id="CP043869">
    <property type="protein sequence ID" value="QEQ95892.1"/>
    <property type="molecule type" value="Genomic_DNA"/>
</dbReference>
<feature type="binding site" evidence="11">
    <location>
        <position position="91"/>
    </location>
    <ligand>
        <name>CTP</name>
        <dbReference type="ChEBI" id="CHEBI:37563"/>
    </ligand>
</feature>
<dbReference type="InterPro" id="IPR050124">
    <property type="entry name" value="tRNA_CCA-adding_enzyme"/>
</dbReference>
<feature type="binding site" evidence="11">
    <location>
        <position position="11"/>
    </location>
    <ligand>
        <name>CTP</name>
        <dbReference type="ChEBI" id="CHEBI:37563"/>
    </ligand>
</feature>
<comment type="function">
    <text evidence="11">Catalyzes the addition and repair of the essential 3'-terminal CCA sequence in tRNAs without using a nucleic acid template. Adds these three nucleotides in the order of C, C, and A to the tRNA nucleotide-73, using CTP and ATP as substrates and producing inorganic pyrophosphate. tRNA 3'-terminal CCA addition is required both for tRNA processing and repair. Also involved in tRNA surveillance by mediating tandem CCA addition to generate a CCACCA at the 3' terminus of unstable tRNAs. While stable tRNAs receive only 3'-terminal CCA, unstable tRNAs are marked with CCACCA and rapidly degraded.</text>
</comment>
<name>A0A5P1R9C2_9GAMM</name>
<keyword evidence="4 11" id="KW-0548">Nucleotidyltransferase</keyword>
<evidence type="ECO:0000256" key="10">
    <source>
        <dbReference type="ARBA" id="ARBA00022884"/>
    </source>
</evidence>
<feature type="binding site" evidence="11">
    <location>
        <position position="23"/>
    </location>
    <ligand>
        <name>Mg(2+)</name>
        <dbReference type="ChEBI" id="CHEBI:18420"/>
    </ligand>
</feature>
<feature type="domain" description="Poly A polymerase head" evidence="12">
    <location>
        <begin position="3"/>
        <end position="122"/>
    </location>
</feature>
<keyword evidence="5 11" id="KW-0479">Metal-binding</keyword>
<dbReference type="KEGG" id="ncu:F0U83_03770"/>
<dbReference type="Pfam" id="PF01743">
    <property type="entry name" value="PolyA_pol"/>
    <property type="match status" value="1"/>
</dbReference>
<dbReference type="GO" id="GO:0000049">
    <property type="term" value="F:tRNA binding"/>
    <property type="evidence" value="ECO:0007669"/>
    <property type="project" value="UniProtKB-UniRule"/>
</dbReference>
<keyword evidence="9 11" id="KW-0460">Magnesium</keyword>
<evidence type="ECO:0000259" key="12">
    <source>
        <dbReference type="Pfam" id="PF01743"/>
    </source>
</evidence>
<keyword evidence="7 11" id="KW-0692">RNA repair</keyword>
<reference evidence="14 15" key="1">
    <citation type="journal article" date="2019" name="Biochem. Eng. J.">
        <title>Metabolic engineering of the marine bacteria Neptunomonas concharum for the production of acetoin and meso-2,3-butanediol from acetate.</title>
        <authorList>
            <person name="Li W."/>
            <person name="Pu N."/>
            <person name="Liu C.-X."/>
            <person name="Yuan Q.-P."/>
            <person name="Li Z.-J."/>
        </authorList>
    </citation>
    <scope>NUCLEOTIDE SEQUENCE [LARGE SCALE GENOMIC DNA]</scope>
    <source>
        <strain evidence="14 15">JCM17730</strain>
    </source>
</reference>
<dbReference type="GO" id="GO:0001680">
    <property type="term" value="P:tRNA 3'-terminal CCA addition"/>
    <property type="evidence" value="ECO:0007669"/>
    <property type="project" value="UniProtKB-UniRule"/>
</dbReference>
<feature type="domain" description="tRNA nucleotidyltransferase/poly(A) polymerase RNA and SrmB- binding" evidence="13">
    <location>
        <begin position="149"/>
        <end position="210"/>
    </location>
</feature>
<feature type="binding site" evidence="11">
    <location>
        <position position="137"/>
    </location>
    <ligand>
        <name>CTP</name>
        <dbReference type="ChEBI" id="CHEBI:37563"/>
    </ligand>
</feature>
<feature type="binding site" evidence="11">
    <location>
        <position position="11"/>
    </location>
    <ligand>
        <name>ATP</name>
        <dbReference type="ChEBI" id="CHEBI:30616"/>
    </ligand>
</feature>